<protein>
    <submittedName>
        <fullName evidence="2">Uncharacterized protein</fullName>
    </submittedName>
</protein>
<proteinExistence type="predicted"/>
<dbReference type="RefSeq" id="XP_056558541.1">
    <property type="nucleotide sequence ID" value="XM_056696329.1"/>
</dbReference>
<reference evidence="2" key="1">
    <citation type="submission" date="2022-11" db="EMBL/GenBank/DDBJ databases">
        <authorList>
            <person name="Petersen C."/>
        </authorList>
    </citation>
    <scope>NUCLEOTIDE SEQUENCE</scope>
    <source>
        <strain evidence="2">IBT 29864</strain>
    </source>
</reference>
<reference evidence="2" key="2">
    <citation type="journal article" date="2023" name="IMA Fungus">
        <title>Comparative genomic study of the Penicillium genus elucidates a diverse pangenome and 15 lateral gene transfer events.</title>
        <authorList>
            <person name="Petersen C."/>
            <person name="Sorensen T."/>
            <person name="Nielsen M.R."/>
            <person name="Sondergaard T.E."/>
            <person name="Sorensen J.L."/>
            <person name="Fitzpatrick D.A."/>
            <person name="Frisvad J.C."/>
            <person name="Nielsen K.L."/>
        </authorList>
    </citation>
    <scope>NUCLEOTIDE SEQUENCE</scope>
    <source>
        <strain evidence="2">IBT 29864</strain>
    </source>
</reference>
<evidence type="ECO:0000313" key="3">
    <source>
        <dbReference type="Proteomes" id="UP001147782"/>
    </source>
</evidence>
<keyword evidence="3" id="KW-1185">Reference proteome</keyword>
<gene>
    <name evidence="2" type="ORF">N7496_003398</name>
</gene>
<sequence>MAITRACKPADLGYCSRSLGGSELIMLLGPLLYNSANAPRNPSFVAEARGQDGGLGTHKTQDCLV</sequence>
<dbReference type="EMBL" id="JAPZBS010000002">
    <property type="protein sequence ID" value="KAJ5380970.1"/>
    <property type="molecule type" value="Genomic_DNA"/>
</dbReference>
<evidence type="ECO:0000256" key="1">
    <source>
        <dbReference type="SAM" id="MobiDB-lite"/>
    </source>
</evidence>
<accession>A0A9W9SMZ3</accession>
<evidence type="ECO:0000313" key="2">
    <source>
        <dbReference type="EMBL" id="KAJ5380970.1"/>
    </source>
</evidence>
<name>A0A9W9SMZ3_9EURO</name>
<feature type="region of interest" description="Disordered" evidence="1">
    <location>
        <begin position="44"/>
        <end position="65"/>
    </location>
</feature>
<comment type="caution">
    <text evidence="2">The sequence shown here is derived from an EMBL/GenBank/DDBJ whole genome shotgun (WGS) entry which is preliminary data.</text>
</comment>
<dbReference type="Proteomes" id="UP001147782">
    <property type="component" value="Unassembled WGS sequence"/>
</dbReference>
<dbReference type="GeneID" id="81435506"/>
<organism evidence="2 3">
    <name type="scientific">Penicillium cataractarum</name>
    <dbReference type="NCBI Taxonomy" id="2100454"/>
    <lineage>
        <taxon>Eukaryota</taxon>
        <taxon>Fungi</taxon>
        <taxon>Dikarya</taxon>
        <taxon>Ascomycota</taxon>
        <taxon>Pezizomycotina</taxon>
        <taxon>Eurotiomycetes</taxon>
        <taxon>Eurotiomycetidae</taxon>
        <taxon>Eurotiales</taxon>
        <taxon>Aspergillaceae</taxon>
        <taxon>Penicillium</taxon>
    </lineage>
</organism>
<dbReference type="AlphaFoldDB" id="A0A9W9SMZ3"/>